<dbReference type="EMBL" id="CM008054">
    <property type="protein sequence ID" value="PVH32901.1"/>
    <property type="molecule type" value="Genomic_DNA"/>
</dbReference>
<dbReference type="Gramene" id="PVH32894">
    <property type="protein sequence ID" value="PVH32894"/>
    <property type="gene ID" value="PAHAL_9G518200"/>
</dbReference>
<dbReference type="Proteomes" id="UP000243499">
    <property type="component" value="Chromosome 9"/>
</dbReference>
<organism evidence="2">
    <name type="scientific">Panicum hallii</name>
    <dbReference type="NCBI Taxonomy" id="206008"/>
    <lineage>
        <taxon>Eukaryota</taxon>
        <taxon>Viridiplantae</taxon>
        <taxon>Streptophyta</taxon>
        <taxon>Embryophyta</taxon>
        <taxon>Tracheophyta</taxon>
        <taxon>Spermatophyta</taxon>
        <taxon>Magnoliopsida</taxon>
        <taxon>Liliopsida</taxon>
        <taxon>Poales</taxon>
        <taxon>Poaceae</taxon>
        <taxon>PACMAD clade</taxon>
        <taxon>Panicoideae</taxon>
        <taxon>Panicodae</taxon>
        <taxon>Paniceae</taxon>
        <taxon>Panicinae</taxon>
        <taxon>Panicum</taxon>
        <taxon>Panicum sect. Panicum</taxon>
    </lineage>
</organism>
<feature type="compositionally biased region" description="Basic and acidic residues" evidence="1">
    <location>
        <begin position="42"/>
        <end position="51"/>
    </location>
</feature>
<proteinExistence type="predicted"/>
<dbReference type="EMBL" id="CM008054">
    <property type="protein sequence ID" value="PVH32899.1"/>
    <property type="molecule type" value="Genomic_DNA"/>
</dbReference>
<evidence type="ECO:0000256" key="1">
    <source>
        <dbReference type="SAM" id="MobiDB-lite"/>
    </source>
</evidence>
<name>A0A2T8I5G4_9POAL</name>
<feature type="region of interest" description="Disordered" evidence="1">
    <location>
        <begin position="1"/>
        <end position="109"/>
    </location>
</feature>
<reference evidence="2" key="1">
    <citation type="submission" date="2018-04" db="EMBL/GenBank/DDBJ databases">
        <title>WGS assembly of Panicum hallii.</title>
        <authorList>
            <person name="Lovell J."/>
            <person name="Jenkins J."/>
            <person name="Lowry D."/>
            <person name="Mamidi S."/>
            <person name="Sreedasyam A."/>
            <person name="Weng X."/>
            <person name="Barry K."/>
            <person name="Bonette J."/>
            <person name="Campitelli B."/>
            <person name="Daum C."/>
            <person name="Gordon S."/>
            <person name="Gould B."/>
            <person name="Lipzen A."/>
            <person name="Macqueen A."/>
            <person name="Palacio-Mejia J."/>
            <person name="Plott C."/>
            <person name="Shakirov E."/>
            <person name="Shu S."/>
            <person name="Yoshinaga Y."/>
            <person name="Zane M."/>
            <person name="Rokhsar D."/>
            <person name="Grimwood J."/>
            <person name="Schmutz J."/>
            <person name="Juenger T."/>
        </authorList>
    </citation>
    <scope>NUCLEOTIDE SEQUENCE [LARGE SCALE GENOMIC DNA]</scope>
    <source>
        <strain evidence="2">FIL2</strain>
    </source>
</reference>
<gene>
    <name evidence="2" type="ORF">PAHAL_9G518200</name>
</gene>
<sequence length="109" mass="12211">MAAACPGPCPATPWTWRRRRDSPRSTVRRRRRRGRACSFEATPRKVGDGWRRKNRGGRFHGSDWKSFSSSPGSRGGSRSGGDTASRPGRSLTFDHCRVQRSSRLAIRAP</sequence>
<dbReference type="EMBL" id="CM008054">
    <property type="protein sequence ID" value="PVH32895.1"/>
    <property type="molecule type" value="Genomic_DNA"/>
</dbReference>
<dbReference type="EMBL" id="CM008054">
    <property type="protein sequence ID" value="PVH32893.1"/>
    <property type="molecule type" value="Genomic_DNA"/>
</dbReference>
<feature type="compositionally biased region" description="Basic residues" evidence="1">
    <location>
        <begin position="16"/>
        <end position="35"/>
    </location>
</feature>
<dbReference type="Gramene" id="PVH32895">
    <property type="protein sequence ID" value="PVH32895"/>
    <property type="gene ID" value="PAHAL_9G518200"/>
</dbReference>
<evidence type="ECO:0000313" key="2">
    <source>
        <dbReference type="EMBL" id="PVH32900.1"/>
    </source>
</evidence>
<dbReference type="Gramene" id="PVH32893">
    <property type="protein sequence ID" value="PVH32893"/>
    <property type="gene ID" value="PAHAL_9G518200"/>
</dbReference>
<dbReference type="Gramene" id="PVH32898">
    <property type="protein sequence ID" value="PVH32898"/>
    <property type="gene ID" value="PAHAL_9G518200"/>
</dbReference>
<dbReference type="Gramene" id="PVH32897">
    <property type="protein sequence ID" value="PVH32897"/>
    <property type="gene ID" value="PAHAL_9G518200"/>
</dbReference>
<accession>A0A2T8I5G4</accession>
<dbReference type="EMBL" id="CM008054">
    <property type="protein sequence ID" value="PVH32897.1"/>
    <property type="molecule type" value="Genomic_DNA"/>
</dbReference>
<dbReference type="EMBL" id="CM008054">
    <property type="protein sequence ID" value="PVH32896.1"/>
    <property type="molecule type" value="Genomic_DNA"/>
</dbReference>
<dbReference type="Gramene" id="PVH32901">
    <property type="protein sequence ID" value="PVH32901"/>
    <property type="gene ID" value="PAHAL_9G518200"/>
</dbReference>
<dbReference type="AlphaFoldDB" id="A0A2T8I5G4"/>
<protein>
    <submittedName>
        <fullName evidence="2">Uncharacterized protein</fullName>
    </submittedName>
</protein>
<dbReference type="Gramene" id="PVH32900">
    <property type="protein sequence ID" value="PVH32900"/>
    <property type="gene ID" value="PAHAL_9G518200"/>
</dbReference>
<dbReference type="EMBL" id="CM008054">
    <property type="protein sequence ID" value="PVH32894.1"/>
    <property type="molecule type" value="Genomic_DNA"/>
</dbReference>
<dbReference type="EMBL" id="CM008054">
    <property type="protein sequence ID" value="PVH32898.1"/>
    <property type="molecule type" value="Genomic_DNA"/>
</dbReference>
<dbReference type="Gramene" id="PVH32896">
    <property type="protein sequence ID" value="PVH32896"/>
    <property type="gene ID" value="PAHAL_9G518200"/>
</dbReference>
<dbReference type="Gramene" id="PVH32899">
    <property type="protein sequence ID" value="PVH32899"/>
    <property type="gene ID" value="PAHAL_9G518200"/>
</dbReference>
<dbReference type="EMBL" id="CM008054">
    <property type="protein sequence ID" value="PVH32900.1"/>
    <property type="molecule type" value="Genomic_DNA"/>
</dbReference>